<evidence type="ECO:0000256" key="1">
    <source>
        <dbReference type="SAM" id="Phobius"/>
    </source>
</evidence>
<keyword evidence="3" id="KW-1185">Reference proteome</keyword>
<organism evidence="2 3">
    <name type="scientific">Paenibacillus piri</name>
    <dbReference type="NCBI Taxonomy" id="2547395"/>
    <lineage>
        <taxon>Bacteria</taxon>
        <taxon>Bacillati</taxon>
        <taxon>Bacillota</taxon>
        <taxon>Bacilli</taxon>
        <taxon>Bacillales</taxon>
        <taxon>Paenibacillaceae</taxon>
        <taxon>Paenibacillus</taxon>
    </lineage>
</organism>
<feature type="transmembrane region" description="Helical" evidence="1">
    <location>
        <begin position="669"/>
        <end position="693"/>
    </location>
</feature>
<name>A0A4V2ZUG6_9BACL</name>
<evidence type="ECO:0000313" key="2">
    <source>
        <dbReference type="EMBL" id="TDG00885.1"/>
    </source>
</evidence>
<dbReference type="AlphaFoldDB" id="A0A4V2ZUG6"/>
<feature type="transmembrane region" description="Helical" evidence="1">
    <location>
        <begin position="595"/>
        <end position="617"/>
    </location>
</feature>
<sequence>MSRTAKPLIGLFLLILLTCVLFSGRTYASSMYDDNVPSLLPSNAYYFETNGVMRRTTSDSQLFDQILKDRQSSVIADMKKIGADQFIDKTISGGIDTSGGIDFWNYDLSQLQQRKESVVVTIHRGSTPYSIFIPRGKKEVPIPNDPEGRTMWVEVNQKVISASKEALSRYLLMVKEGVIFGSLASSYNIYSMYPEQQVPLTDILQDAKEAKGVALGYQTIKSSGVTMRYSLDGFYNPLFGKMDISMILKSGFSWTSKVNEVKIGAGGSDDKITIGISDEFLDFMRPDSPIREGLLSDIDRNIVASANGVKSVRAALSGIAVEPKNMVDVGMRLIVPSTFSKNDLKNYPIVTGKKGYKLINGIKMRITENMIYKFDEVSGKNEKLGNYDDFGIYLNSLVLGSTITPDGRTVGAVIPLWYKEVVVSTAASDAGTLYYTGRTVKMGNDYSSKLSLDGMNKDLFGIDTKSSGLQAIDVRKFAFTEEADHLKREDHNSVGQAPENFRLKLIFNTTDEEAKGFSIIRNNYYIDDPNLITWLESSEAKAMTGVKADVLYKLITGGIEIDNKPLTYEQWNRMQEIRSELDSAGKSKLMTFIKVIVLIAGVFLIFYSLMLIIAYWIDILNPLFDFSILNMMTFKRLYPVAGEDDMGYITSKAEGTSYVTFPRILIHGLLGMVCGLLFIFGEPVLEFILWIYYKVVSFVGVV</sequence>
<protein>
    <submittedName>
        <fullName evidence="2">Uncharacterized protein</fullName>
    </submittedName>
</protein>
<accession>A0A4V2ZUG6</accession>
<dbReference type="EMBL" id="SMRT01000001">
    <property type="protein sequence ID" value="TDG00885.1"/>
    <property type="molecule type" value="Genomic_DNA"/>
</dbReference>
<evidence type="ECO:0000313" key="3">
    <source>
        <dbReference type="Proteomes" id="UP000295636"/>
    </source>
</evidence>
<dbReference type="OrthoDB" id="529831at2"/>
<keyword evidence="1" id="KW-0812">Transmembrane</keyword>
<dbReference type="Proteomes" id="UP000295636">
    <property type="component" value="Unassembled WGS sequence"/>
</dbReference>
<proteinExistence type="predicted"/>
<keyword evidence="1" id="KW-1133">Transmembrane helix</keyword>
<gene>
    <name evidence="2" type="ORF">E1757_04545</name>
</gene>
<keyword evidence="1" id="KW-0472">Membrane</keyword>
<comment type="caution">
    <text evidence="2">The sequence shown here is derived from an EMBL/GenBank/DDBJ whole genome shotgun (WGS) entry which is preliminary data.</text>
</comment>
<reference evidence="2 3" key="1">
    <citation type="submission" date="2019-03" db="EMBL/GenBank/DDBJ databases">
        <title>This is whole genome sequence of Paenibacillus sp MS74 strain.</title>
        <authorList>
            <person name="Trinh H.N."/>
        </authorList>
    </citation>
    <scope>NUCLEOTIDE SEQUENCE [LARGE SCALE GENOMIC DNA]</scope>
    <source>
        <strain evidence="2 3">MS74</strain>
    </source>
</reference>
<dbReference type="RefSeq" id="WP_133225595.1">
    <property type="nucleotide sequence ID" value="NZ_SMRT01000001.1"/>
</dbReference>